<dbReference type="Pfam" id="PF15927">
    <property type="entry name" value="Casc1_N"/>
    <property type="match status" value="1"/>
</dbReference>
<evidence type="ECO:0000256" key="2">
    <source>
        <dbReference type="SAM" id="MobiDB-lite"/>
    </source>
</evidence>
<sequence length="727" mass="82994">MVLDERERLLQARVMLGERSQQEGVVHEERRRQLQETAAMFADIEDEFSAKLRADLSRQEWEQFMKCDRLPDPASPSQMNTYLYVWRETDRLNNIEDATAKTTEVLGLLDALGDLIEAPPPNIPKKKVDLWIEMRNLVRAEQQTHLDAAAYRLLRRLETDLEAESLEIVRFYRACQHFRLCLWAQLMLPVASFKQDEDSRPPTQCEFAQLGVSLQLPRALHEVPLAVRAMWVQYDHYSDRCPTFHCAPLPPSQGLDMLSAVEEERSVQAALREEIGFELGRRLAVVERLVKEVQARPPPGTESKDKPPAPPSPELDNFEAGEPIQSPSQMMNAKAGERERQLREELRARPRPHEVNLREMAVLGGTLHLDLVLQPPQPRHMRTRLTITVLEGAHTLRPVPYHQPYQPPAPPEPGQVRLPEEIEAELRQAEKELDALVLVNILLPESVLWFEPPTVVGWDADKGYWTTEDYHDIKFNEEKQLLTFRAGRMRPLGLAVHRYTNLPYQGWEVKPDAKSVASGSSAAPAACILSITAAVVMVELCVRDSEMCLNQLQNGPNNALLDLVGKFMKPRELFKLLRSGGLDLCPGDDVGCYLEGVAPKHRPTERHLYHTMALLCNTYNFTWSRWNQQAGTRNIVMQFREYIDRKKVGNFNMLLVTPSHATIPECTEVSPMFNSKSAEGFPFYADLFHLVQDHCSLLTKSRIEDIPFTFVETMDEVLRTVRVLSSS</sequence>
<protein>
    <recommendedName>
        <fullName evidence="7">Axonemal 84 kDa protein-like</fullName>
    </recommendedName>
</protein>
<keyword evidence="6" id="KW-1185">Reference proteome</keyword>
<organism evidence="5 6">
    <name type="scientific">Megalurothrips usitatus</name>
    <name type="common">bean blossom thrips</name>
    <dbReference type="NCBI Taxonomy" id="439358"/>
    <lineage>
        <taxon>Eukaryota</taxon>
        <taxon>Metazoa</taxon>
        <taxon>Ecdysozoa</taxon>
        <taxon>Arthropoda</taxon>
        <taxon>Hexapoda</taxon>
        <taxon>Insecta</taxon>
        <taxon>Pterygota</taxon>
        <taxon>Neoptera</taxon>
        <taxon>Paraneoptera</taxon>
        <taxon>Thysanoptera</taxon>
        <taxon>Terebrantia</taxon>
        <taxon>Thripoidea</taxon>
        <taxon>Thripidae</taxon>
        <taxon>Megalurothrips</taxon>
    </lineage>
</organism>
<evidence type="ECO:0000259" key="3">
    <source>
        <dbReference type="Pfam" id="PF12366"/>
    </source>
</evidence>
<dbReference type="Pfam" id="PF12366">
    <property type="entry name" value="Casc1_C"/>
    <property type="match status" value="1"/>
</dbReference>
<comment type="similarity">
    <text evidence="1">Belongs to the DNAI7 family.</text>
</comment>
<dbReference type="Proteomes" id="UP001075354">
    <property type="component" value="Chromosome 5"/>
</dbReference>
<dbReference type="PANTHER" id="PTHR20929:SF11">
    <property type="entry name" value="DYNEIN AXONEMAL INTERMEDIATE CHAIN 7"/>
    <property type="match status" value="1"/>
</dbReference>
<dbReference type="InterPro" id="IPR022110">
    <property type="entry name" value="CASC1_C"/>
</dbReference>
<dbReference type="PRINTS" id="PR02043">
    <property type="entry name" value="CANCERSCCP1"/>
</dbReference>
<dbReference type="EMBL" id="JAPTSV010000005">
    <property type="protein sequence ID" value="KAJ1527644.1"/>
    <property type="molecule type" value="Genomic_DNA"/>
</dbReference>
<dbReference type="InterPro" id="IPR023247">
    <property type="entry name" value="IC97/Dnai7-like"/>
</dbReference>
<name>A0AAV7XN83_9NEOP</name>
<feature type="domain" description="CASC1 C-terminal" evidence="3">
    <location>
        <begin position="464"/>
        <end position="669"/>
    </location>
</feature>
<comment type="caution">
    <text evidence="5">The sequence shown here is derived from an EMBL/GenBank/DDBJ whole genome shotgun (WGS) entry which is preliminary data.</text>
</comment>
<dbReference type="PANTHER" id="PTHR20929">
    <property type="entry name" value="LUNG ADENOMA SUSCEPTIBILITY 1-RELATED"/>
    <property type="match status" value="1"/>
</dbReference>
<evidence type="ECO:0000256" key="1">
    <source>
        <dbReference type="ARBA" id="ARBA00024332"/>
    </source>
</evidence>
<dbReference type="AlphaFoldDB" id="A0AAV7XN83"/>
<feature type="region of interest" description="Disordered" evidence="2">
    <location>
        <begin position="293"/>
        <end position="333"/>
    </location>
</feature>
<gene>
    <name evidence="5" type="ORF">ONE63_007606</name>
</gene>
<proteinExistence type="inferred from homology"/>
<evidence type="ECO:0000259" key="4">
    <source>
        <dbReference type="Pfam" id="PF15927"/>
    </source>
</evidence>
<evidence type="ECO:0000313" key="6">
    <source>
        <dbReference type="Proteomes" id="UP001075354"/>
    </source>
</evidence>
<dbReference type="GO" id="GO:0008017">
    <property type="term" value="F:microtubule binding"/>
    <property type="evidence" value="ECO:0007669"/>
    <property type="project" value="TreeGrafter"/>
</dbReference>
<evidence type="ECO:0008006" key="7">
    <source>
        <dbReference type="Google" id="ProtNLM"/>
    </source>
</evidence>
<dbReference type="GO" id="GO:0005930">
    <property type="term" value="C:axoneme"/>
    <property type="evidence" value="ECO:0007669"/>
    <property type="project" value="TreeGrafter"/>
</dbReference>
<feature type="domain" description="IC97/Casc1 N-terminal" evidence="4">
    <location>
        <begin position="18"/>
        <end position="186"/>
    </location>
</feature>
<accession>A0AAV7XN83</accession>
<dbReference type="GO" id="GO:0048487">
    <property type="term" value="F:beta-tubulin binding"/>
    <property type="evidence" value="ECO:0007669"/>
    <property type="project" value="TreeGrafter"/>
</dbReference>
<dbReference type="InterPro" id="IPR031826">
    <property type="entry name" value="IC97/Casc1_N"/>
</dbReference>
<reference evidence="5" key="1">
    <citation type="submission" date="2022-12" db="EMBL/GenBank/DDBJ databases">
        <title>Chromosome-level genome assembly of the bean flower thrips Megalurothrips usitatus.</title>
        <authorList>
            <person name="Ma L."/>
            <person name="Liu Q."/>
            <person name="Li H."/>
            <person name="Cai W."/>
        </authorList>
    </citation>
    <scope>NUCLEOTIDE SEQUENCE</scope>
    <source>
        <strain evidence="5">Cailab_2022a</strain>
    </source>
</reference>
<evidence type="ECO:0000313" key="5">
    <source>
        <dbReference type="EMBL" id="KAJ1527644.1"/>
    </source>
</evidence>